<evidence type="ECO:0000256" key="2">
    <source>
        <dbReference type="PROSITE-ProRule" id="PRU01282"/>
    </source>
</evidence>
<evidence type="ECO:0000256" key="1">
    <source>
        <dbReference type="ARBA" id="ARBA00007198"/>
    </source>
</evidence>
<reference evidence="3 4" key="1">
    <citation type="submission" date="2020-08" db="EMBL/GenBank/DDBJ databases">
        <title>Genomic Encyclopedia of Type Strains, Phase IV (KMG-IV): sequencing the most valuable type-strain genomes for metagenomic binning, comparative biology and taxonomic classification.</title>
        <authorList>
            <person name="Goeker M."/>
        </authorList>
    </citation>
    <scope>NUCLEOTIDE SEQUENCE [LARGE SCALE GENOMIC DNA]</scope>
    <source>
        <strain evidence="3 4">DSM 101015</strain>
    </source>
</reference>
<dbReference type="Pfam" id="PF03960">
    <property type="entry name" value="ArsC"/>
    <property type="match status" value="1"/>
</dbReference>
<name>A0A7W6M8P2_9RHOB</name>
<gene>
    <name evidence="3" type="ORF">GGR93_002207</name>
</gene>
<dbReference type="RefSeq" id="WP_025056763.1">
    <property type="nucleotide sequence ID" value="NZ_JACIFU010000002.1"/>
</dbReference>
<dbReference type="InterPro" id="IPR006660">
    <property type="entry name" value="Arsenate_reductase-like"/>
</dbReference>
<keyword evidence="3" id="KW-0560">Oxidoreductase</keyword>
<evidence type="ECO:0000313" key="4">
    <source>
        <dbReference type="Proteomes" id="UP000565745"/>
    </source>
</evidence>
<dbReference type="PANTHER" id="PTHR30041:SF8">
    <property type="entry name" value="PROTEIN YFFB"/>
    <property type="match status" value="1"/>
</dbReference>
<dbReference type="PROSITE" id="PS51353">
    <property type="entry name" value="ARSC"/>
    <property type="match status" value="1"/>
</dbReference>
<evidence type="ECO:0000313" key="3">
    <source>
        <dbReference type="EMBL" id="MBB4174434.1"/>
    </source>
</evidence>
<comment type="caution">
    <text evidence="3">The sequence shown here is derived from an EMBL/GenBank/DDBJ whole genome shotgun (WGS) entry which is preliminary data.</text>
</comment>
<dbReference type="EC" id="1.20.4.1" evidence="3"/>
<sequence length="107" mass="12186">MLIIYGLRNCDTCRKAMKALPEARLCDVREDGVPDEVLARAIEQFPDTILNTRSTTWRGLDETARQADKMSLLKQHPALMKRPLISVADSLFLSWNNEVEAEVKSRL</sequence>
<proteinExistence type="inferred from homology"/>
<protein>
    <submittedName>
        <fullName evidence="3">Arsenate reductase</fullName>
        <ecNumber evidence="3">1.20.4.1</ecNumber>
    </submittedName>
</protein>
<dbReference type="InterPro" id="IPR036249">
    <property type="entry name" value="Thioredoxin-like_sf"/>
</dbReference>
<accession>A0A7W6M8P2</accession>
<dbReference type="GO" id="GO:0008794">
    <property type="term" value="F:arsenate reductase (glutaredoxin) activity"/>
    <property type="evidence" value="ECO:0007669"/>
    <property type="project" value="UniProtKB-EC"/>
</dbReference>
<dbReference type="SUPFAM" id="SSF52833">
    <property type="entry name" value="Thioredoxin-like"/>
    <property type="match status" value="1"/>
</dbReference>
<comment type="similarity">
    <text evidence="1 2">Belongs to the ArsC family.</text>
</comment>
<dbReference type="Gene3D" id="3.40.30.10">
    <property type="entry name" value="Glutaredoxin"/>
    <property type="match status" value="1"/>
</dbReference>
<keyword evidence="4" id="KW-1185">Reference proteome</keyword>
<organism evidence="3 4">
    <name type="scientific">Sulfitobacter noctilucicola</name>
    <dbReference type="NCBI Taxonomy" id="1342301"/>
    <lineage>
        <taxon>Bacteria</taxon>
        <taxon>Pseudomonadati</taxon>
        <taxon>Pseudomonadota</taxon>
        <taxon>Alphaproteobacteria</taxon>
        <taxon>Rhodobacterales</taxon>
        <taxon>Roseobacteraceae</taxon>
        <taxon>Sulfitobacter</taxon>
    </lineage>
</organism>
<dbReference type="AlphaFoldDB" id="A0A7W6M8P2"/>
<dbReference type="EMBL" id="JACIFU010000002">
    <property type="protein sequence ID" value="MBB4174434.1"/>
    <property type="molecule type" value="Genomic_DNA"/>
</dbReference>
<dbReference type="Proteomes" id="UP000565745">
    <property type="component" value="Unassembled WGS sequence"/>
</dbReference>
<dbReference type="PANTHER" id="PTHR30041">
    <property type="entry name" value="ARSENATE REDUCTASE"/>
    <property type="match status" value="1"/>
</dbReference>